<dbReference type="Pfam" id="PF13426">
    <property type="entry name" value="PAS_9"/>
    <property type="match status" value="1"/>
</dbReference>
<dbReference type="SMART" id="SM00091">
    <property type="entry name" value="PAS"/>
    <property type="match status" value="2"/>
</dbReference>
<dbReference type="PROSITE" id="PS50109">
    <property type="entry name" value="HIS_KIN"/>
    <property type="match status" value="1"/>
</dbReference>
<dbReference type="SMART" id="SM00387">
    <property type="entry name" value="HATPase_c"/>
    <property type="match status" value="1"/>
</dbReference>
<evidence type="ECO:0000313" key="8">
    <source>
        <dbReference type="EMBL" id="AGF76643.1"/>
    </source>
</evidence>
<dbReference type="InterPro" id="IPR003594">
    <property type="entry name" value="HATPase_dom"/>
</dbReference>
<dbReference type="OrthoDB" id="9761600at2"/>
<evidence type="ECO:0000259" key="5">
    <source>
        <dbReference type="PROSITE" id="PS50109"/>
    </source>
</evidence>
<evidence type="ECO:0000256" key="1">
    <source>
        <dbReference type="ARBA" id="ARBA00000085"/>
    </source>
</evidence>
<evidence type="ECO:0000256" key="3">
    <source>
        <dbReference type="ARBA" id="ARBA00022553"/>
    </source>
</evidence>
<dbReference type="EMBL" id="CP003985">
    <property type="protein sequence ID" value="AGF76643.1"/>
    <property type="molecule type" value="Genomic_DNA"/>
</dbReference>
<dbReference type="SUPFAM" id="SSF55874">
    <property type="entry name" value="ATPase domain of HSP90 chaperone/DNA topoisomerase II/histidine kinase"/>
    <property type="match status" value="1"/>
</dbReference>
<name>M1NZF5_DESSD</name>
<dbReference type="InterPro" id="IPR000700">
    <property type="entry name" value="PAS-assoc_C"/>
</dbReference>
<dbReference type="PROSITE" id="PS50112">
    <property type="entry name" value="PAS"/>
    <property type="match status" value="1"/>
</dbReference>
<proteinExistence type="predicted"/>
<keyword evidence="3" id="KW-0597">Phosphoprotein</keyword>
<dbReference type="CDD" id="cd00130">
    <property type="entry name" value="PAS"/>
    <property type="match status" value="1"/>
</dbReference>
<dbReference type="InterPro" id="IPR035965">
    <property type="entry name" value="PAS-like_dom_sf"/>
</dbReference>
<dbReference type="Gene3D" id="3.30.450.40">
    <property type="match status" value="1"/>
</dbReference>
<feature type="domain" description="PAC" evidence="7">
    <location>
        <begin position="400"/>
        <end position="452"/>
    </location>
</feature>
<dbReference type="SUPFAM" id="SSF55785">
    <property type="entry name" value="PYP-like sensor domain (PAS domain)"/>
    <property type="match status" value="1"/>
</dbReference>
<dbReference type="KEGG" id="dsf:UWK_00055"/>
<dbReference type="CDD" id="cd00082">
    <property type="entry name" value="HisKA"/>
    <property type="match status" value="1"/>
</dbReference>
<dbReference type="SUPFAM" id="SSF47384">
    <property type="entry name" value="Homodimeric domain of signal transducing histidine kinase"/>
    <property type="match status" value="1"/>
</dbReference>
<keyword evidence="9" id="KW-1185">Reference proteome</keyword>
<dbReference type="Gene3D" id="3.30.450.20">
    <property type="entry name" value="PAS domain"/>
    <property type="match status" value="1"/>
</dbReference>
<dbReference type="PRINTS" id="PR00344">
    <property type="entry name" value="BCTRLSENSOR"/>
</dbReference>
<dbReference type="SUPFAM" id="SSF55781">
    <property type="entry name" value="GAF domain-like"/>
    <property type="match status" value="1"/>
</dbReference>
<dbReference type="eggNOG" id="COG5000">
    <property type="taxonomic scope" value="Bacteria"/>
</dbReference>
<dbReference type="InterPro" id="IPR004358">
    <property type="entry name" value="Sig_transdc_His_kin-like_C"/>
</dbReference>
<dbReference type="Proteomes" id="UP000011721">
    <property type="component" value="Chromosome"/>
</dbReference>
<dbReference type="Pfam" id="PF02518">
    <property type="entry name" value="HATPase_c"/>
    <property type="match status" value="1"/>
</dbReference>
<keyword evidence="4" id="KW-0472">Membrane</keyword>
<comment type="catalytic activity">
    <reaction evidence="1">
        <text>ATP + protein L-histidine = ADP + protein N-phospho-L-histidine.</text>
        <dbReference type="EC" id="2.7.13.3"/>
    </reaction>
</comment>
<keyword evidence="4" id="KW-0812">Transmembrane</keyword>
<dbReference type="PANTHER" id="PTHR43065:SF42">
    <property type="entry name" value="TWO-COMPONENT SENSOR PPRA"/>
    <property type="match status" value="1"/>
</dbReference>
<reference evidence="9" key="1">
    <citation type="journal article" date="2013" name="Stand. Genomic Sci.">
        <title>Complete genome sequence of Desulfocapsa sulfexigens, a marine deltaproteobacterium specialized in disproportionating inorganic sulfur compounds.</title>
        <authorList>
            <person name="Finster K.W."/>
            <person name="Kjeldsen K.U."/>
            <person name="Kube M."/>
            <person name="Reinhardt R."/>
            <person name="Mussmann M."/>
            <person name="Amann R."/>
            <person name="Schreiber L."/>
        </authorList>
    </citation>
    <scope>NUCLEOTIDE SEQUENCE [LARGE SCALE GENOMIC DNA]</scope>
    <source>
        <strain evidence="9">DSM 10523 / SB164P1</strain>
    </source>
</reference>
<evidence type="ECO:0000259" key="6">
    <source>
        <dbReference type="PROSITE" id="PS50112"/>
    </source>
</evidence>
<feature type="domain" description="Histidine kinase" evidence="5">
    <location>
        <begin position="465"/>
        <end position="676"/>
    </location>
</feature>
<dbReference type="SMART" id="SM00388">
    <property type="entry name" value="HisKA"/>
    <property type="match status" value="1"/>
</dbReference>
<dbReference type="AlphaFoldDB" id="M1NZF5"/>
<dbReference type="InterPro" id="IPR036097">
    <property type="entry name" value="HisK_dim/P_sf"/>
</dbReference>
<dbReference type="Gene3D" id="3.30.565.10">
    <property type="entry name" value="Histidine kinase-like ATPase, C-terminal domain"/>
    <property type="match status" value="1"/>
</dbReference>
<dbReference type="InterPro" id="IPR000014">
    <property type="entry name" value="PAS"/>
</dbReference>
<evidence type="ECO:0000256" key="4">
    <source>
        <dbReference type="SAM" id="Phobius"/>
    </source>
</evidence>
<dbReference type="Pfam" id="PF01590">
    <property type="entry name" value="GAF"/>
    <property type="match status" value="1"/>
</dbReference>
<protein>
    <recommendedName>
        <fullName evidence="2">histidine kinase</fullName>
        <ecNumber evidence="2">2.7.13.3</ecNumber>
    </recommendedName>
</protein>
<dbReference type="RefSeq" id="WP_015402342.1">
    <property type="nucleotide sequence ID" value="NC_020304.1"/>
</dbReference>
<dbReference type="HOGENOM" id="CLU_406396_0_0_7"/>
<dbReference type="eggNOG" id="COG2203">
    <property type="taxonomic scope" value="Bacteria"/>
</dbReference>
<feature type="domain" description="PAS" evidence="6">
    <location>
        <begin position="327"/>
        <end position="397"/>
    </location>
</feature>
<dbReference type="InterPro" id="IPR036890">
    <property type="entry name" value="HATPase_C_sf"/>
</dbReference>
<dbReference type="eggNOG" id="COG3290">
    <property type="taxonomic scope" value="Bacteria"/>
</dbReference>
<organism evidence="8 9">
    <name type="scientific">Desulfocapsa sulfexigens (strain DSM 10523 / SB164P1)</name>
    <dbReference type="NCBI Taxonomy" id="1167006"/>
    <lineage>
        <taxon>Bacteria</taxon>
        <taxon>Pseudomonadati</taxon>
        <taxon>Thermodesulfobacteriota</taxon>
        <taxon>Desulfobulbia</taxon>
        <taxon>Desulfobulbales</taxon>
        <taxon>Desulfocapsaceae</taxon>
        <taxon>Desulfocapsa</taxon>
    </lineage>
</organism>
<evidence type="ECO:0000256" key="2">
    <source>
        <dbReference type="ARBA" id="ARBA00012438"/>
    </source>
</evidence>
<dbReference type="InterPro" id="IPR003661">
    <property type="entry name" value="HisK_dim/P_dom"/>
</dbReference>
<dbReference type="PANTHER" id="PTHR43065">
    <property type="entry name" value="SENSOR HISTIDINE KINASE"/>
    <property type="match status" value="1"/>
</dbReference>
<feature type="transmembrane region" description="Helical" evidence="4">
    <location>
        <begin position="6"/>
        <end position="25"/>
    </location>
</feature>
<keyword evidence="4" id="KW-1133">Transmembrane helix</keyword>
<dbReference type="InterPro" id="IPR005467">
    <property type="entry name" value="His_kinase_dom"/>
</dbReference>
<dbReference type="InterPro" id="IPR003018">
    <property type="entry name" value="GAF"/>
</dbReference>
<dbReference type="InterPro" id="IPR029016">
    <property type="entry name" value="GAF-like_dom_sf"/>
</dbReference>
<dbReference type="NCBIfam" id="TIGR00229">
    <property type="entry name" value="sensory_box"/>
    <property type="match status" value="1"/>
</dbReference>
<dbReference type="EC" id="2.7.13.3" evidence="2"/>
<sequence length="676" mass="77097">MTSIYVFLTIIFLGVFVIGFLSFRLRKEIKKNTSPSPTSSNTNEIFLIQDTCFQSPHEAIALFDGNGLLVLSNSTFQKTFPRPEKTDHKIEIYDYFPEHMRSMLQKGLTECQLNKKDVEQEFFLEDRRYTFTFCPANQKNETHAKIFLFCKELPSQRLMPRYTSPDDMIWRTILKLTNPSALHSDWHTCFNRVLPDMCKALEADELFLLDNSLTAGTPLSRHGRNQTNASKHDWILSVPVWMNMLKKGQTIQNFAEHFDPEEQTILQQEGIKTLLLIPLIVENELLGLIGLTRTQKASLFHQQQINSLLFISDILTMAISNQQDRLERDRLVTVVEQSSDCIIIINKSGSVLYANPACKTVTGFSPQDITGHSIKRLHTPAIRRKLWGEIKNALATGKSWSGQFDNYRKDKTLYQEEMLLSPVLDHEGRVANQVIVKRDITEDKRLESIAEAANLMDNIGFIFSSIRHELGNPINAIKVSLSVLESNLEMYDTEAISRFIHRGLSDIGRVEYLLKTLRNFSIFERPDLKETDMRALLDKLIHLTEKDLAKQYVMLAIRHPEKPLTGMVDPRAFLQVLLNLTTNAVAALAECDNKTITISLIQKHKNQITFIFEDNGCGMDEETVRNLFRPFFTTKAEGTGLGLVIVKKMLSKMNCSITASSQKGKGTRMEIIIPTA</sequence>
<dbReference type="Gene3D" id="1.10.287.130">
    <property type="match status" value="1"/>
</dbReference>
<evidence type="ECO:0000259" key="7">
    <source>
        <dbReference type="PROSITE" id="PS50113"/>
    </source>
</evidence>
<dbReference type="PROSITE" id="PS50113">
    <property type="entry name" value="PAC"/>
    <property type="match status" value="1"/>
</dbReference>
<dbReference type="GO" id="GO:0000155">
    <property type="term" value="F:phosphorelay sensor kinase activity"/>
    <property type="evidence" value="ECO:0007669"/>
    <property type="project" value="InterPro"/>
</dbReference>
<gene>
    <name evidence="8" type="ordered locus">UWK_00055</name>
</gene>
<evidence type="ECO:0000313" key="9">
    <source>
        <dbReference type="Proteomes" id="UP000011721"/>
    </source>
</evidence>
<dbReference type="STRING" id="1167006.UWK_00055"/>
<accession>M1NZF5</accession>